<dbReference type="RefSeq" id="WP_284293189.1">
    <property type="nucleotide sequence ID" value="NZ_BSUK01000001.1"/>
</dbReference>
<keyword evidence="2" id="KW-1185">Reference proteome</keyword>
<gene>
    <name evidence="1" type="ORF">GCM10025864_21260</name>
</gene>
<protein>
    <recommendedName>
        <fullName evidence="3">Ribosomally synthesized peptide with SipW-like signal peptide</fullName>
    </recommendedName>
</protein>
<evidence type="ECO:0008006" key="3">
    <source>
        <dbReference type="Google" id="ProtNLM"/>
    </source>
</evidence>
<reference evidence="2" key="1">
    <citation type="journal article" date="2019" name="Int. J. Syst. Evol. Microbiol.">
        <title>The Global Catalogue of Microorganisms (GCM) 10K type strain sequencing project: providing services to taxonomists for standard genome sequencing and annotation.</title>
        <authorList>
            <consortium name="The Broad Institute Genomics Platform"/>
            <consortium name="The Broad Institute Genome Sequencing Center for Infectious Disease"/>
            <person name="Wu L."/>
            <person name="Ma J."/>
        </authorList>
    </citation>
    <scope>NUCLEOTIDE SEQUENCE [LARGE SCALE GENOMIC DNA]</scope>
    <source>
        <strain evidence="2">NBRC 106348</strain>
    </source>
</reference>
<dbReference type="EMBL" id="BSUK01000001">
    <property type="protein sequence ID" value="GMA24367.1"/>
    <property type="molecule type" value="Genomic_DNA"/>
</dbReference>
<sequence length="144" mass="14856">MRRSNKIKVGLAGLAVLGVGFAATSALWSDNVWFQGTATTSAFNLQGSVTDPAGTPTWEESATEDAITLTIPAAENLSPGTTVDRTVWVRNDTDSDVAANLAAPTTTVASDDADLQADLSVTVAYGTPSCDVQGRCFGDTAVKS</sequence>
<dbReference type="Proteomes" id="UP001157091">
    <property type="component" value="Unassembled WGS sequence"/>
</dbReference>
<evidence type="ECO:0000313" key="1">
    <source>
        <dbReference type="EMBL" id="GMA24367.1"/>
    </source>
</evidence>
<organism evidence="1 2">
    <name type="scientific">Luteimicrobium album</name>
    <dbReference type="NCBI Taxonomy" id="1054550"/>
    <lineage>
        <taxon>Bacteria</taxon>
        <taxon>Bacillati</taxon>
        <taxon>Actinomycetota</taxon>
        <taxon>Actinomycetes</taxon>
        <taxon>Micrococcales</taxon>
        <taxon>Luteimicrobium</taxon>
    </lineage>
</organism>
<accession>A0ABQ6I1M5</accession>
<proteinExistence type="predicted"/>
<evidence type="ECO:0000313" key="2">
    <source>
        <dbReference type="Proteomes" id="UP001157091"/>
    </source>
</evidence>
<name>A0ABQ6I1M5_9MICO</name>
<comment type="caution">
    <text evidence="1">The sequence shown here is derived from an EMBL/GenBank/DDBJ whole genome shotgun (WGS) entry which is preliminary data.</text>
</comment>